<dbReference type="RefSeq" id="WP_147050789.1">
    <property type="nucleotide sequence ID" value="NZ_BKAH01000008.1"/>
</dbReference>
<comment type="pathway">
    <text evidence="3 7">Carbohydrate degradation; pentose phosphate pathway; D-ribulose 5-phosphate from D-glucose 6-phosphate (oxidative stage): step 2/3.</text>
</comment>
<comment type="similarity">
    <text evidence="4 7">Belongs to the glucosamine/galactosamine-6-phosphate isomerase family. 6-phosphogluconolactonase subfamily.</text>
</comment>
<dbReference type="PANTHER" id="PTHR11054">
    <property type="entry name" value="6-PHOSPHOGLUCONOLACTONASE"/>
    <property type="match status" value="1"/>
</dbReference>
<keyword evidence="7 9" id="KW-0378">Hydrolase</keyword>
<evidence type="ECO:0000256" key="4">
    <source>
        <dbReference type="ARBA" id="ARBA00010662"/>
    </source>
</evidence>
<evidence type="ECO:0000256" key="7">
    <source>
        <dbReference type="RuleBase" id="RU365095"/>
    </source>
</evidence>
<comment type="catalytic activity">
    <reaction evidence="1 7">
        <text>6-phospho-D-glucono-1,5-lactone + H2O = 6-phospho-D-gluconate + H(+)</text>
        <dbReference type="Rhea" id="RHEA:12556"/>
        <dbReference type="ChEBI" id="CHEBI:15377"/>
        <dbReference type="ChEBI" id="CHEBI:15378"/>
        <dbReference type="ChEBI" id="CHEBI:57955"/>
        <dbReference type="ChEBI" id="CHEBI:58759"/>
        <dbReference type="EC" id="3.1.1.31"/>
    </reaction>
</comment>
<proteinExistence type="inferred from homology"/>
<dbReference type="EMBL" id="VRSX01000007">
    <property type="protein sequence ID" value="TXK08670.1"/>
    <property type="molecule type" value="Genomic_DNA"/>
</dbReference>
<dbReference type="GO" id="GO:0005975">
    <property type="term" value="P:carbohydrate metabolic process"/>
    <property type="evidence" value="ECO:0007669"/>
    <property type="project" value="UniProtKB-UniRule"/>
</dbReference>
<gene>
    <name evidence="7 9" type="primary">pgl</name>
    <name evidence="9" type="ORF">FVP74_13315</name>
</gene>
<dbReference type="SUPFAM" id="SSF100950">
    <property type="entry name" value="NagB/RpiA/CoA transferase-like"/>
    <property type="match status" value="1"/>
</dbReference>
<dbReference type="PANTHER" id="PTHR11054:SF0">
    <property type="entry name" value="6-PHOSPHOGLUCONOLACTONASE"/>
    <property type="match status" value="1"/>
</dbReference>
<dbReference type="Proteomes" id="UP000321949">
    <property type="component" value="Unassembled WGS sequence"/>
</dbReference>
<evidence type="ECO:0000256" key="1">
    <source>
        <dbReference type="ARBA" id="ARBA00000832"/>
    </source>
</evidence>
<dbReference type="NCBIfam" id="TIGR01198">
    <property type="entry name" value="pgl"/>
    <property type="match status" value="1"/>
</dbReference>
<evidence type="ECO:0000256" key="6">
    <source>
        <dbReference type="ARBA" id="ARBA00020337"/>
    </source>
</evidence>
<dbReference type="UniPathway" id="UPA00115">
    <property type="reaction ID" value="UER00409"/>
</dbReference>
<organism evidence="9 10">
    <name type="scientific">Microbacterium saccharophilum</name>
    <dbReference type="NCBI Taxonomy" id="1213358"/>
    <lineage>
        <taxon>Bacteria</taxon>
        <taxon>Bacillati</taxon>
        <taxon>Actinomycetota</taxon>
        <taxon>Actinomycetes</taxon>
        <taxon>Micrococcales</taxon>
        <taxon>Microbacteriaceae</taxon>
        <taxon>Microbacterium</taxon>
    </lineage>
</organism>
<protein>
    <recommendedName>
        <fullName evidence="6 7">6-phosphogluconolactonase</fullName>
        <shortName evidence="7">6PGL</shortName>
        <ecNumber evidence="5 7">3.1.1.31</ecNumber>
    </recommendedName>
</protein>
<evidence type="ECO:0000256" key="3">
    <source>
        <dbReference type="ARBA" id="ARBA00004961"/>
    </source>
</evidence>
<evidence type="ECO:0000313" key="10">
    <source>
        <dbReference type="Proteomes" id="UP000321949"/>
    </source>
</evidence>
<dbReference type="InterPro" id="IPR037171">
    <property type="entry name" value="NagB/RpiA_transferase-like"/>
</dbReference>
<sequence length="259" mass="27404">MAEFWTEKRVVVSPDADSLASSVAARFLDRVAKRTADGKRMHIALTGGAIGTHVLEAIGTHPGRTAIDWSGVHFWWGDERFVPRASPDRNEAMGRGVLLDALDVPAPNVHAMAASDDGLDLEGAADVYAAELAAFGTAERAWPSFDICFLGVGPDAHIASLFPDRGEIQVTDRAVVAVRDSPAPPAERITLTRPVINASKRVWMVLSGPDKASALGLALAGASYASVPAAGAKGRKRTILFVDEAAAAQVPAELIDQEY</sequence>
<dbReference type="GO" id="GO:0017057">
    <property type="term" value="F:6-phosphogluconolactonase activity"/>
    <property type="evidence" value="ECO:0007669"/>
    <property type="project" value="UniProtKB-UniRule"/>
</dbReference>
<reference evidence="9 10" key="1">
    <citation type="submission" date="2019-08" db="EMBL/GenBank/DDBJ databases">
        <authorList>
            <person name="Dong K."/>
        </authorList>
    </citation>
    <scope>NUCLEOTIDE SEQUENCE [LARGE SCALE GENOMIC DNA]</scope>
    <source>
        <strain evidence="9 10">K-1</strain>
    </source>
</reference>
<evidence type="ECO:0000313" key="9">
    <source>
        <dbReference type="EMBL" id="TXK08670.1"/>
    </source>
</evidence>
<accession>A0A5C8HV25</accession>
<dbReference type="Pfam" id="PF01182">
    <property type="entry name" value="Glucosamine_iso"/>
    <property type="match status" value="1"/>
</dbReference>
<dbReference type="InterPro" id="IPR039104">
    <property type="entry name" value="6PGL"/>
</dbReference>
<dbReference type="OrthoDB" id="9810967at2"/>
<dbReference type="Gene3D" id="3.40.50.1360">
    <property type="match status" value="1"/>
</dbReference>
<keyword evidence="10" id="KW-1185">Reference proteome</keyword>
<evidence type="ECO:0000259" key="8">
    <source>
        <dbReference type="Pfam" id="PF01182"/>
    </source>
</evidence>
<dbReference type="InterPro" id="IPR005900">
    <property type="entry name" value="6-phosphogluconolactonase_DevB"/>
</dbReference>
<dbReference type="AlphaFoldDB" id="A0A5C8HV25"/>
<evidence type="ECO:0000256" key="2">
    <source>
        <dbReference type="ARBA" id="ARBA00002681"/>
    </source>
</evidence>
<evidence type="ECO:0000256" key="5">
    <source>
        <dbReference type="ARBA" id="ARBA00013198"/>
    </source>
</evidence>
<comment type="caution">
    <text evidence="9">The sequence shown here is derived from an EMBL/GenBank/DDBJ whole genome shotgun (WGS) entry which is preliminary data.</text>
</comment>
<feature type="domain" description="Glucosamine/galactosamine-6-phosphate isomerase" evidence="8">
    <location>
        <begin position="14"/>
        <end position="238"/>
    </location>
</feature>
<dbReference type="GO" id="GO:0006098">
    <property type="term" value="P:pentose-phosphate shunt"/>
    <property type="evidence" value="ECO:0007669"/>
    <property type="project" value="UniProtKB-UniPathway"/>
</dbReference>
<dbReference type="EC" id="3.1.1.31" evidence="5 7"/>
<name>A0A5C8HV25_9MICO</name>
<dbReference type="InterPro" id="IPR006148">
    <property type="entry name" value="Glc/Gal-6P_isomerase"/>
</dbReference>
<comment type="function">
    <text evidence="2 7">Hydrolysis of 6-phosphogluconolactone to 6-phosphogluconate.</text>
</comment>
<dbReference type="CDD" id="cd01400">
    <property type="entry name" value="6PGL"/>
    <property type="match status" value="1"/>
</dbReference>